<protein>
    <recommendedName>
        <fullName evidence="3">Carboxylic ester hydrolase</fullName>
        <ecNumber evidence="3">3.1.1.-</ecNumber>
    </recommendedName>
</protein>
<comment type="caution">
    <text evidence="5">The sequence shown here is derived from an EMBL/GenBank/DDBJ whole genome shotgun (WGS) entry which is preliminary data.</text>
</comment>
<dbReference type="GO" id="GO:0016787">
    <property type="term" value="F:hydrolase activity"/>
    <property type="evidence" value="ECO:0007669"/>
    <property type="project" value="UniProtKB-KW"/>
</dbReference>
<evidence type="ECO:0000256" key="1">
    <source>
        <dbReference type="ARBA" id="ARBA00005964"/>
    </source>
</evidence>
<keyword evidence="6" id="KW-1185">Reference proteome</keyword>
<dbReference type="AlphaFoldDB" id="A0A9Q0AL67"/>
<evidence type="ECO:0000313" key="6">
    <source>
        <dbReference type="Proteomes" id="UP000829685"/>
    </source>
</evidence>
<dbReference type="EC" id="3.1.1.-" evidence="3"/>
<dbReference type="OrthoDB" id="408631at2759"/>
<dbReference type="Gene3D" id="3.40.50.1820">
    <property type="entry name" value="alpha/beta hydrolase"/>
    <property type="match status" value="1"/>
</dbReference>
<dbReference type="SUPFAM" id="SSF53474">
    <property type="entry name" value="alpha/beta-Hydrolases"/>
    <property type="match status" value="1"/>
</dbReference>
<evidence type="ECO:0000313" key="5">
    <source>
        <dbReference type="EMBL" id="KAI1857943.1"/>
    </source>
</evidence>
<dbReference type="InterPro" id="IPR002018">
    <property type="entry name" value="CarbesteraseB"/>
</dbReference>
<keyword evidence="3" id="KW-0732">Signal</keyword>
<accession>A0A9Q0AL67</accession>
<organism evidence="5 6">
    <name type="scientific">Neoarthrinium moseri</name>
    <dbReference type="NCBI Taxonomy" id="1658444"/>
    <lineage>
        <taxon>Eukaryota</taxon>
        <taxon>Fungi</taxon>
        <taxon>Dikarya</taxon>
        <taxon>Ascomycota</taxon>
        <taxon>Pezizomycotina</taxon>
        <taxon>Sordariomycetes</taxon>
        <taxon>Xylariomycetidae</taxon>
        <taxon>Amphisphaeriales</taxon>
        <taxon>Apiosporaceae</taxon>
        <taxon>Neoarthrinium</taxon>
    </lineage>
</organism>
<sequence>MKGRGPLRLLPIIAVAVSESAATATVRGEGVEYLGIENATSGINTFFGIKYAEAPVGPYRWRPPVPVDYSQSSETTYINATIPGDGCLQSVPPWSSGFTLLPGLVQGYSEDCLLLNVQVPTNPKSSKLAVLVNIHGGGYIAGTARDAPGDSLVYHANGSLIYVAVQYRLGSWGFLAGDEIKEDGTANAGLLDQRAALEWVQRNIHYFGGDPEKVTITGGSAGGGSVAMHMVMNGGDWNPPFRAALPGRQADYAWMTPMFDDQWQNIQYSYFLKGADCCDVACLRGRTTNELLNAEAFAYFAGYGSRQFGYGDFYWGPVIDGHIIRGHPFSEFRKGHFTKVPTLVTRNGYEGIMFTNQSIVTAEDSTNMLKTLWQDGDGTYVDIVRKLYSSDEYNSTLRYGLNIVADSGGPASSAYNFPDEFMRTQAVFGDALINCATTLLANAVATDGVASFKLVFNAGYQLHGATGPFVFNKDINPDGSLDIGFGYPIGGNTTLAGYMRDWYVSFVLNLEPNGYTYGLSPAPHWPRYGSGGHEVMYVEKNAISAINDPEKSCQCKFLEMGRGNGYQIWPQW</sequence>
<keyword evidence="2 3" id="KW-0378">Hydrolase</keyword>
<feature type="signal peptide" evidence="3">
    <location>
        <begin position="1"/>
        <end position="22"/>
    </location>
</feature>
<dbReference type="PANTHER" id="PTHR11559">
    <property type="entry name" value="CARBOXYLESTERASE"/>
    <property type="match status" value="1"/>
</dbReference>
<name>A0A9Q0AL67_9PEZI</name>
<comment type="similarity">
    <text evidence="1 3">Belongs to the type-B carboxylesterase/lipase family.</text>
</comment>
<dbReference type="InterPro" id="IPR019826">
    <property type="entry name" value="Carboxylesterase_B_AS"/>
</dbReference>
<evidence type="ECO:0000259" key="4">
    <source>
        <dbReference type="Pfam" id="PF00135"/>
    </source>
</evidence>
<proteinExistence type="inferred from homology"/>
<dbReference type="Proteomes" id="UP000829685">
    <property type="component" value="Unassembled WGS sequence"/>
</dbReference>
<dbReference type="InterPro" id="IPR029058">
    <property type="entry name" value="AB_hydrolase_fold"/>
</dbReference>
<reference evidence="5" key="1">
    <citation type="submission" date="2021-03" db="EMBL/GenBank/DDBJ databases">
        <title>Revisited historic fungal species revealed as producer of novel bioactive compounds through whole genome sequencing and comparative genomics.</title>
        <authorList>
            <person name="Vignolle G.A."/>
            <person name="Hochenegger N."/>
            <person name="Mach R.L."/>
            <person name="Mach-Aigner A.R."/>
            <person name="Javad Rahimi M."/>
            <person name="Salim K.A."/>
            <person name="Chan C.M."/>
            <person name="Lim L.B.L."/>
            <person name="Cai F."/>
            <person name="Druzhinina I.S."/>
            <person name="U'Ren J.M."/>
            <person name="Derntl C."/>
        </authorList>
    </citation>
    <scope>NUCLEOTIDE SEQUENCE</scope>
    <source>
        <strain evidence="5">TUCIM 5799</strain>
    </source>
</reference>
<evidence type="ECO:0000256" key="3">
    <source>
        <dbReference type="RuleBase" id="RU361235"/>
    </source>
</evidence>
<feature type="domain" description="Carboxylesterase type B" evidence="4">
    <location>
        <begin position="24"/>
        <end position="543"/>
    </location>
</feature>
<gene>
    <name evidence="5" type="ORF">JX265_010973</name>
</gene>
<dbReference type="EMBL" id="JAFIMR010000038">
    <property type="protein sequence ID" value="KAI1857943.1"/>
    <property type="molecule type" value="Genomic_DNA"/>
</dbReference>
<dbReference type="Pfam" id="PF00135">
    <property type="entry name" value="COesterase"/>
    <property type="match status" value="1"/>
</dbReference>
<evidence type="ECO:0000256" key="2">
    <source>
        <dbReference type="ARBA" id="ARBA00022801"/>
    </source>
</evidence>
<feature type="chain" id="PRO_5040545934" description="Carboxylic ester hydrolase" evidence="3">
    <location>
        <begin position="23"/>
        <end position="572"/>
    </location>
</feature>
<dbReference type="PROSITE" id="PS00122">
    <property type="entry name" value="CARBOXYLESTERASE_B_1"/>
    <property type="match status" value="1"/>
</dbReference>
<dbReference type="InterPro" id="IPR050309">
    <property type="entry name" value="Type-B_Carboxylest/Lipase"/>
</dbReference>